<dbReference type="AlphaFoldDB" id="A0A0D2GF93"/>
<dbReference type="PANTHER" id="PTHR44688:SF16">
    <property type="entry name" value="DNA-BINDING TRANSCRIPTIONAL ACTIVATOR DEVR_DOSR"/>
    <property type="match status" value="1"/>
</dbReference>
<gene>
    <name evidence="7" type="ORF">X474_11025</name>
</gene>
<dbReference type="Gene3D" id="1.10.10.10">
    <property type="entry name" value="Winged helix-like DNA-binding domain superfamily/Winged helix DNA-binding domain"/>
    <property type="match status" value="1"/>
</dbReference>
<evidence type="ECO:0000256" key="3">
    <source>
        <dbReference type="ARBA" id="ARBA00023163"/>
    </source>
</evidence>
<dbReference type="PROSITE" id="PS50043">
    <property type="entry name" value="HTH_LUXR_2"/>
    <property type="match status" value="1"/>
</dbReference>
<dbReference type="GO" id="GO:0006355">
    <property type="term" value="P:regulation of DNA-templated transcription"/>
    <property type="evidence" value="ECO:0007669"/>
    <property type="project" value="InterPro"/>
</dbReference>
<dbReference type="InterPro" id="IPR000792">
    <property type="entry name" value="Tscrpt_reg_LuxR_C"/>
</dbReference>
<dbReference type="InParanoid" id="A0A0D2GF93"/>
<dbReference type="PROSITE" id="PS50113">
    <property type="entry name" value="PAC"/>
    <property type="match status" value="1"/>
</dbReference>
<dbReference type="SUPFAM" id="SSF55785">
    <property type="entry name" value="PYP-like sensor domain (PAS domain)"/>
    <property type="match status" value="1"/>
</dbReference>
<evidence type="ECO:0000313" key="7">
    <source>
        <dbReference type="EMBL" id="KIX13582.1"/>
    </source>
</evidence>
<dbReference type="Pfam" id="PF00196">
    <property type="entry name" value="GerE"/>
    <property type="match status" value="1"/>
</dbReference>
<dbReference type="GO" id="GO:0003677">
    <property type="term" value="F:DNA binding"/>
    <property type="evidence" value="ECO:0007669"/>
    <property type="project" value="UniProtKB-KW"/>
</dbReference>
<name>A0A0D2GF93_9BACT</name>
<dbReference type="InterPro" id="IPR016032">
    <property type="entry name" value="Sig_transdc_resp-reg_C-effctor"/>
</dbReference>
<dbReference type="Proteomes" id="UP000032233">
    <property type="component" value="Unassembled WGS sequence"/>
</dbReference>
<dbReference type="CDD" id="cd00130">
    <property type="entry name" value="PAS"/>
    <property type="match status" value="1"/>
</dbReference>
<dbReference type="PROSITE" id="PS00622">
    <property type="entry name" value="HTH_LUXR_1"/>
    <property type="match status" value="1"/>
</dbReference>
<accession>A0A0D2GF93</accession>
<dbReference type="PRINTS" id="PR00038">
    <property type="entry name" value="HTHLUXR"/>
</dbReference>
<dbReference type="OrthoDB" id="5429992at2"/>
<keyword evidence="2" id="KW-0238">DNA-binding</keyword>
<dbReference type="SMART" id="SM00421">
    <property type="entry name" value="HTH_LUXR"/>
    <property type="match status" value="1"/>
</dbReference>
<dbReference type="InterPro" id="IPR013656">
    <property type="entry name" value="PAS_4"/>
</dbReference>
<feature type="domain" description="HTH luxR-type" evidence="5">
    <location>
        <begin position="225"/>
        <end position="290"/>
    </location>
</feature>
<dbReference type="RefSeq" id="WP_052515070.1">
    <property type="nucleotide sequence ID" value="NZ_AZAC01000014.1"/>
</dbReference>
<dbReference type="Gene3D" id="3.30.450.20">
    <property type="entry name" value="PAS domain"/>
    <property type="match status" value="1"/>
</dbReference>
<dbReference type="InterPro" id="IPR035965">
    <property type="entry name" value="PAS-like_dom_sf"/>
</dbReference>
<evidence type="ECO:0000256" key="2">
    <source>
        <dbReference type="ARBA" id="ARBA00023125"/>
    </source>
</evidence>
<evidence type="ECO:0000256" key="1">
    <source>
        <dbReference type="ARBA" id="ARBA00023015"/>
    </source>
</evidence>
<evidence type="ECO:0000259" key="6">
    <source>
        <dbReference type="PROSITE" id="PS50113"/>
    </source>
</evidence>
<dbReference type="SMART" id="SM00091">
    <property type="entry name" value="PAS"/>
    <property type="match status" value="1"/>
</dbReference>
<evidence type="ECO:0000313" key="8">
    <source>
        <dbReference type="Proteomes" id="UP000032233"/>
    </source>
</evidence>
<dbReference type="STRING" id="1429043.X474_11025"/>
<keyword evidence="8" id="KW-1185">Reference proteome</keyword>
<protein>
    <submittedName>
        <fullName evidence="7">Diguanylate cyclase</fullName>
    </submittedName>
</protein>
<dbReference type="Pfam" id="PF08448">
    <property type="entry name" value="PAS_4"/>
    <property type="match status" value="1"/>
</dbReference>
<dbReference type="InterPro" id="IPR036388">
    <property type="entry name" value="WH-like_DNA-bd_sf"/>
</dbReference>
<evidence type="ECO:0000256" key="4">
    <source>
        <dbReference type="SAM" id="Coils"/>
    </source>
</evidence>
<dbReference type="InterPro" id="IPR000700">
    <property type="entry name" value="PAS-assoc_C"/>
</dbReference>
<feature type="coiled-coil region" evidence="4">
    <location>
        <begin position="140"/>
        <end position="174"/>
    </location>
</feature>
<dbReference type="PANTHER" id="PTHR44688">
    <property type="entry name" value="DNA-BINDING TRANSCRIPTIONAL ACTIVATOR DEVR_DOSR"/>
    <property type="match status" value="1"/>
</dbReference>
<dbReference type="NCBIfam" id="TIGR00229">
    <property type="entry name" value="sensory_box"/>
    <property type="match status" value="1"/>
</dbReference>
<dbReference type="SUPFAM" id="SSF46894">
    <property type="entry name" value="C-terminal effector domain of the bipartite response regulators"/>
    <property type="match status" value="1"/>
</dbReference>
<reference evidence="7 8" key="1">
    <citation type="submission" date="2013-11" db="EMBL/GenBank/DDBJ databases">
        <title>Metagenomic analysis of a methanogenic consortium involved in long chain n-alkane degradation.</title>
        <authorList>
            <person name="Davidova I.A."/>
            <person name="Callaghan A.V."/>
            <person name="Wawrik B."/>
            <person name="Pruitt S."/>
            <person name="Marks C."/>
            <person name="Duncan K.E."/>
            <person name="Suflita J.M."/>
        </authorList>
    </citation>
    <scope>NUCLEOTIDE SEQUENCE [LARGE SCALE GENOMIC DNA]</scope>
    <source>
        <strain evidence="7 8">SPR</strain>
    </source>
</reference>
<dbReference type="EMBL" id="AZAC01000014">
    <property type="protein sequence ID" value="KIX13582.1"/>
    <property type="molecule type" value="Genomic_DNA"/>
</dbReference>
<evidence type="ECO:0000259" key="5">
    <source>
        <dbReference type="PROSITE" id="PS50043"/>
    </source>
</evidence>
<keyword evidence="4" id="KW-0175">Coiled coil</keyword>
<sequence>MGTMLKPANNRFFIGDQEMYNLNELAMEHCPMGIVVVSFQGEILFANTHARMLFAPEHAPHQDQSHLLKQVFDPFQLPVRVVKKTGQPVFGVEKHLEGQDGRRLILSINASPILENGQNPWAMTATLEDITERKFADEDREQMVKERTEQSRQMEELNSALRVLLAQREQDKEEFEAKIISNLHSLVLPYLAKLSDSPMVGEQRMFLKVALANLTDIFSSFSSTMAAKTYNFTPREIQVASLVRQGKTNKGIAELLRLSVRSVETHRRAIRKKLGLTGKNQNLRSYLSSLK</sequence>
<dbReference type="InterPro" id="IPR000014">
    <property type="entry name" value="PAS"/>
</dbReference>
<keyword evidence="1" id="KW-0805">Transcription regulation</keyword>
<proteinExistence type="predicted"/>
<organism evidence="7 8">
    <name type="scientific">Dethiosulfatarculus sandiegensis</name>
    <dbReference type="NCBI Taxonomy" id="1429043"/>
    <lineage>
        <taxon>Bacteria</taxon>
        <taxon>Pseudomonadati</taxon>
        <taxon>Thermodesulfobacteriota</taxon>
        <taxon>Desulfarculia</taxon>
        <taxon>Desulfarculales</taxon>
        <taxon>Desulfarculaceae</taxon>
        <taxon>Dethiosulfatarculus</taxon>
    </lineage>
</organism>
<dbReference type="CDD" id="cd06170">
    <property type="entry name" value="LuxR_C_like"/>
    <property type="match status" value="1"/>
</dbReference>
<keyword evidence="3" id="KW-0804">Transcription</keyword>
<comment type="caution">
    <text evidence="7">The sequence shown here is derived from an EMBL/GenBank/DDBJ whole genome shotgun (WGS) entry which is preliminary data.</text>
</comment>
<feature type="domain" description="PAC" evidence="6">
    <location>
        <begin position="90"/>
        <end position="142"/>
    </location>
</feature>